<dbReference type="Proteomes" id="UP000054695">
    <property type="component" value="Unassembled WGS sequence"/>
</dbReference>
<evidence type="ECO:0000256" key="2">
    <source>
        <dbReference type="ARBA" id="ARBA00022963"/>
    </source>
</evidence>
<dbReference type="EMBL" id="LNXU01000019">
    <property type="protein sequence ID" value="KTC73234.1"/>
    <property type="molecule type" value="Genomic_DNA"/>
</dbReference>
<dbReference type="PANTHER" id="PTHR14226:SF78">
    <property type="entry name" value="SLR0060 PROTEIN"/>
    <property type="match status" value="1"/>
</dbReference>
<organism evidence="6 7">
    <name type="scientific">Legionella bozemanae</name>
    <name type="common">Fluoribacter bozemanae</name>
    <dbReference type="NCBI Taxonomy" id="447"/>
    <lineage>
        <taxon>Bacteria</taxon>
        <taxon>Pseudomonadati</taxon>
        <taxon>Pseudomonadota</taxon>
        <taxon>Gammaproteobacteria</taxon>
        <taxon>Legionellales</taxon>
        <taxon>Legionellaceae</taxon>
        <taxon>Legionella</taxon>
    </lineage>
</organism>
<dbReference type="InterPro" id="IPR002641">
    <property type="entry name" value="PNPLA_dom"/>
</dbReference>
<dbReference type="PATRIC" id="fig|447.4.peg.2000"/>
<keyword evidence="7" id="KW-1185">Reference proteome</keyword>
<dbReference type="Pfam" id="PF01734">
    <property type="entry name" value="Patatin"/>
    <property type="match status" value="1"/>
</dbReference>
<comment type="caution">
    <text evidence="6">The sequence shown here is derived from an EMBL/GenBank/DDBJ whole genome shotgun (WGS) entry which is preliminary data.</text>
</comment>
<evidence type="ECO:0000256" key="4">
    <source>
        <dbReference type="PROSITE-ProRule" id="PRU01161"/>
    </source>
</evidence>
<dbReference type="STRING" id="447.Lboz_1880"/>
<dbReference type="InterPro" id="IPR016035">
    <property type="entry name" value="Acyl_Trfase/lysoPLipase"/>
</dbReference>
<feature type="short sequence motif" description="GXGXXG" evidence="4">
    <location>
        <begin position="13"/>
        <end position="18"/>
    </location>
</feature>
<dbReference type="GO" id="GO:0016042">
    <property type="term" value="P:lipid catabolic process"/>
    <property type="evidence" value="ECO:0007669"/>
    <property type="project" value="UniProtKB-UniRule"/>
</dbReference>
<dbReference type="AlphaFoldDB" id="A0A0W0RQ81"/>
<dbReference type="PROSITE" id="PS51635">
    <property type="entry name" value="PNPLA"/>
    <property type="match status" value="1"/>
</dbReference>
<keyword evidence="1 4" id="KW-0378">Hydrolase</keyword>
<reference evidence="6 7" key="1">
    <citation type="submission" date="2015-11" db="EMBL/GenBank/DDBJ databases">
        <title>Genomic analysis of 38 Legionella species identifies large and diverse effector repertoires.</title>
        <authorList>
            <person name="Burstein D."/>
            <person name="Amaro F."/>
            <person name="Zusman T."/>
            <person name="Lifshitz Z."/>
            <person name="Cohen O."/>
            <person name="Gilbert J.A."/>
            <person name="Pupko T."/>
            <person name="Shuman H.A."/>
            <person name="Segal G."/>
        </authorList>
    </citation>
    <scope>NUCLEOTIDE SEQUENCE [LARGE SCALE GENOMIC DNA]</scope>
    <source>
        <strain evidence="6 7">WIGA</strain>
    </source>
</reference>
<feature type="active site" description="Proton acceptor" evidence="4">
    <location>
        <position position="195"/>
    </location>
</feature>
<dbReference type="InterPro" id="IPR050301">
    <property type="entry name" value="NTE"/>
</dbReference>
<gene>
    <name evidence="6" type="ORF">Lboz_1880</name>
</gene>
<keyword evidence="2 4" id="KW-0442">Lipid degradation</keyword>
<protein>
    <submittedName>
        <fullName evidence="6">Phospholipase, patatin family</fullName>
    </submittedName>
</protein>
<evidence type="ECO:0000313" key="7">
    <source>
        <dbReference type="Proteomes" id="UP000054695"/>
    </source>
</evidence>
<comment type="caution">
    <text evidence="4">Lacks conserved residue(s) required for the propagation of feature annotation.</text>
</comment>
<sequence length="340" mass="38717">MSKRKKINLALQGGGAHGAFTWGLLDKLLETKLFTIEGISATSAGSMNAAALAYGYLHGKEEGAREALYDFWLAMSDYGKLFGITARTPIDYFMAPFSKTPFSFSLFSSIISLLSPYQFNPFNFHPIRDVLERIIDIEQIKTKSNIKLFICATNARTGKIRIFDNNELSINTLLASACLPKLFQSIEIDGEFYWDGGYLGNPAIFPLIYQTSCRDILIFHTVPIVRNEIPVTAAEIDSRLREVSFNSSLMREMRAIGFVSNLISKGQLKKEFEKNYKKLFMHCIRADEDLRDFPLSTVYSPDWEFLITLRDLGRQEASHWIEKNYDNIGKKSTIDFAEWL</sequence>
<keyword evidence="3 4" id="KW-0443">Lipid metabolism</keyword>
<dbReference type="GO" id="GO:0016787">
    <property type="term" value="F:hydrolase activity"/>
    <property type="evidence" value="ECO:0007669"/>
    <property type="project" value="UniProtKB-UniRule"/>
</dbReference>
<feature type="domain" description="PNPLA" evidence="5">
    <location>
        <begin position="9"/>
        <end position="208"/>
    </location>
</feature>
<evidence type="ECO:0000256" key="1">
    <source>
        <dbReference type="ARBA" id="ARBA00022801"/>
    </source>
</evidence>
<dbReference type="OrthoDB" id="9807112at2"/>
<evidence type="ECO:0000259" key="5">
    <source>
        <dbReference type="PROSITE" id="PS51635"/>
    </source>
</evidence>
<dbReference type="PANTHER" id="PTHR14226">
    <property type="entry name" value="NEUROPATHY TARGET ESTERASE/SWISS CHEESE D.MELANOGASTER"/>
    <property type="match status" value="1"/>
</dbReference>
<evidence type="ECO:0000313" key="6">
    <source>
        <dbReference type="EMBL" id="KTC73234.1"/>
    </source>
</evidence>
<dbReference type="RefSeq" id="WP_058459520.1">
    <property type="nucleotide sequence ID" value="NZ_CAAAIY010000015.1"/>
</dbReference>
<feature type="active site" description="Nucleophile" evidence="4">
    <location>
        <position position="43"/>
    </location>
</feature>
<evidence type="ECO:0000256" key="3">
    <source>
        <dbReference type="ARBA" id="ARBA00023098"/>
    </source>
</evidence>
<dbReference type="Gene3D" id="3.40.1090.10">
    <property type="entry name" value="Cytosolic phospholipase A2 catalytic domain"/>
    <property type="match status" value="2"/>
</dbReference>
<dbReference type="SUPFAM" id="SSF52151">
    <property type="entry name" value="FabD/lysophospholipase-like"/>
    <property type="match status" value="1"/>
</dbReference>
<feature type="short sequence motif" description="DGA/G" evidence="4">
    <location>
        <begin position="195"/>
        <end position="197"/>
    </location>
</feature>
<accession>A0A0W0RQ81</accession>
<name>A0A0W0RQ81_LEGBO</name>
<proteinExistence type="predicted"/>